<dbReference type="RefSeq" id="XP_008080757.1">
    <property type="nucleotide sequence ID" value="XM_008082566.1"/>
</dbReference>
<feature type="compositionally biased region" description="Basic and acidic residues" evidence="1">
    <location>
        <begin position="7"/>
        <end position="19"/>
    </location>
</feature>
<organism evidence="2 3">
    <name type="scientific">Glarea lozoyensis (strain ATCC 20868 / MF5171)</name>
    <dbReference type="NCBI Taxonomy" id="1116229"/>
    <lineage>
        <taxon>Eukaryota</taxon>
        <taxon>Fungi</taxon>
        <taxon>Dikarya</taxon>
        <taxon>Ascomycota</taxon>
        <taxon>Pezizomycotina</taxon>
        <taxon>Leotiomycetes</taxon>
        <taxon>Helotiales</taxon>
        <taxon>Helotiaceae</taxon>
        <taxon>Glarea</taxon>
    </lineage>
</organism>
<dbReference type="Proteomes" id="UP000016922">
    <property type="component" value="Unassembled WGS sequence"/>
</dbReference>
<keyword evidence="3" id="KW-1185">Reference proteome</keyword>
<gene>
    <name evidence="2" type="ORF">GLAREA_07879</name>
</gene>
<sequence>MSNAQRQDIEKPKGQETRSRRGGFTRWDRKDDTFSPPTGPKADRQHSGQNDTYSPLASGLGAYDRYGSKRQGNNSRRRSSIYSSYNQRSYDTDSRNPRSNAHYSYDTRERDNAAHCPSSPYNNHNPGKHDNDPRSPKSSAHSRWDAPKRDPKSRRRSSIYGLNPNSLPLGSKFSNHRRDRPSSRSPRAVNLGMGSRLNSPKGRESPYRVIAKSSPSPRKQQSTYKPTDYEVIHFLLDLDSHSSLLQDKYQRDKFQNAMAHCQDMIRMHVIQVEGEMDWQVTDAPVISQAQPSWDQRFEPYFSLEDVLLGQTQIYHLEQGGYHAHGQDTYYPPSPDPYCPPIQEEYNPAAQGSCHSAAQSEYSLEEGEIYDLGNDGLPPPFTDTYIPPELDQYIPTNPDEYIAHMKREDLELELDFIPTYMG</sequence>
<evidence type="ECO:0000256" key="1">
    <source>
        <dbReference type="SAM" id="MobiDB-lite"/>
    </source>
</evidence>
<feature type="compositionally biased region" description="Polar residues" evidence="1">
    <location>
        <begin position="213"/>
        <end position="224"/>
    </location>
</feature>
<accession>S3D4N4</accession>
<evidence type="ECO:0000313" key="3">
    <source>
        <dbReference type="Proteomes" id="UP000016922"/>
    </source>
</evidence>
<dbReference type="HOGENOM" id="CLU_652190_0_0_1"/>
<name>S3D4N4_GLAL2</name>
<feature type="region of interest" description="Disordered" evidence="1">
    <location>
        <begin position="1"/>
        <end position="224"/>
    </location>
</feature>
<evidence type="ECO:0000313" key="2">
    <source>
        <dbReference type="EMBL" id="EPE32745.1"/>
    </source>
</evidence>
<dbReference type="AlphaFoldDB" id="S3D4N4"/>
<dbReference type="GeneID" id="19466931"/>
<dbReference type="EMBL" id="KE145359">
    <property type="protein sequence ID" value="EPE32745.1"/>
    <property type="molecule type" value="Genomic_DNA"/>
</dbReference>
<dbReference type="KEGG" id="glz:GLAREA_07879"/>
<reference evidence="2 3" key="1">
    <citation type="journal article" date="2013" name="BMC Genomics">
        <title>Genomics-driven discovery of the pneumocandin biosynthetic gene cluster in the fungus Glarea lozoyensis.</title>
        <authorList>
            <person name="Chen L."/>
            <person name="Yue Q."/>
            <person name="Zhang X."/>
            <person name="Xiang M."/>
            <person name="Wang C."/>
            <person name="Li S."/>
            <person name="Che Y."/>
            <person name="Ortiz-Lopez F.J."/>
            <person name="Bills G.F."/>
            <person name="Liu X."/>
            <person name="An Z."/>
        </authorList>
    </citation>
    <scope>NUCLEOTIDE SEQUENCE [LARGE SCALE GENOMIC DNA]</scope>
    <source>
        <strain evidence="3">ATCC 20868 / MF5171</strain>
    </source>
</reference>
<proteinExistence type="predicted"/>
<feature type="compositionally biased region" description="Low complexity" evidence="1">
    <location>
        <begin position="80"/>
        <end position="89"/>
    </location>
</feature>
<protein>
    <submittedName>
        <fullName evidence="2">Uncharacterized protein</fullName>
    </submittedName>
</protein>